<gene>
    <name evidence="2" type="ORF">PIB30_077404</name>
</gene>
<evidence type="ECO:0000313" key="3">
    <source>
        <dbReference type="Proteomes" id="UP001341840"/>
    </source>
</evidence>
<evidence type="ECO:0000256" key="1">
    <source>
        <dbReference type="SAM" id="MobiDB-lite"/>
    </source>
</evidence>
<organism evidence="2 3">
    <name type="scientific">Stylosanthes scabra</name>
    <dbReference type="NCBI Taxonomy" id="79078"/>
    <lineage>
        <taxon>Eukaryota</taxon>
        <taxon>Viridiplantae</taxon>
        <taxon>Streptophyta</taxon>
        <taxon>Embryophyta</taxon>
        <taxon>Tracheophyta</taxon>
        <taxon>Spermatophyta</taxon>
        <taxon>Magnoliopsida</taxon>
        <taxon>eudicotyledons</taxon>
        <taxon>Gunneridae</taxon>
        <taxon>Pentapetalae</taxon>
        <taxon>rosids</taxon>
        <taxon>fabids</taxon>
        <taxon>Fabales</taxon>
        <taxon>Fabaceae</taxon>
        <taxon>Papilionoideae</taxon>
        <taxon>50 kb inversion clade</taxon>
        <taxon>dalbergioids sensu lato</taxon>
        <taxon>Dalbergieae</taxon>
        <taxon>Pterocarpus clade</taxon>
        <taxon>Stylosanthes</taxon>
    </lineage>
</organism>
<comment type="caution">
    <text evidence="2">The sequence shown here is derived from an EMBL/GenBank/DDBJ whole genome shotgun (WGS) entry which is preliminary data.</text>
</comment>
<proteinExistence type="predicted"/>
<dbReference type="EMBL" id="JASCZI010031248">
    <property type="protein sequence ID" value="MED6126326.1"/>
    <property type="molecule type" value="Genomic_DNA"/>
</dbReference>
<sequence>MAKKKSCQNIRRPRLLKVVERELYDWVEEVVFSQPSVILGDSLPELHHDIRLTTDMASEGDYVLKLQALPTVCHSELARIKEVMTRCRVAASQLYLNGWGFMRTFECVCLHFEFRPSCRIFMYIYDLLPPPTGLGFMSFRAHQGRHLFYAFEESIQEFKWHYFKVLPTPRRRPFWLDDEGNLFPWVYWNPEVKDFHINNLDTLEAAACRFLLSLPAGLGKKHKFTYRWILDHNDQNKLDCLKSMMANVNKMGPRSILLAPVQAVATSNPPRPSSQAAMTSISSGGPITKWVPSKKVKPKTICIDGEEGVKEDPADLQQKRRKRNPKDAELADSVLGDDSAWEHDVHPVDLAFPEN</sequence>
<keyword evidence="3" id="KW-1185">Reference proteome</keyword>
<feature type="compositionally biased region" description="Polar residues" evidence="1">
    <location>
        <begin position="265"/>
        <end position="285"/>
    </location>
</feature>
<name>A0ABU6RQC6_9FABA</name>
<accession>A0ABU6RQC6</accession>
<protein>
    <submittedName>
        <fullName evidence="2">Uncharacterized protein</fullName>
    </submittedName>
</protein>
<evidence type="ECO:0000313" key="2">
    <source>
        <dbReference type="EMBL" id="MED6126326.1"/>
    </source>
</evidence>
<dbReference type="Proteomes" id="UP001341840">
    <property type="component" value="Unassembled WGS sequence"/>
</dbReference>
<reference evidence="2 3" key="1">
    <citation type="journal article" date="2023" name="Plants (Basel)">
        <title>Bridging the Gap: Combining Genomics and Transcriptomics Approaches to Understand Stylosanthes scabra, an Orphan Legume from the Brazilian Caatinga.</title>
        <authorList>
            <person name="Ferreira-Neto J.R.C."/>
            <person name="da Silva M.D."/>
            <person name="Binneck E."/>
            <person name="de Melo N.F."/>
            <person name="da Silva R.H."/>
            <person name="de Melo A.L.T.M."/>
            <person name="Pandolfi V."/>
            <person name="Bustamante F.O."/>
            <person name="Brasileiro-Vidal A.C."/>
            <person name="Benko-Iseppon A.M."/>
        </authorList>
    </citation>
    <scope>NUCLEOTIDE SEQUENCE [LARGE SCALE GENOMIC DNA]</scope>
    <source>
        <tissue evidence="2">Leaves</tissue>
    </source>
</reference>
<feature type="region of interest" description="Disordered" evidence="1">
    <location>
        <begin position="265"/>
        <end position="355"/>
    </location>
</feature>